<dbReference type="InterPro" id="IPR011990">
    <property type="entry name" value="TPR-like_helical_dom_sf"/>
</dbReference>
<dbReference type="AlphaFoldDB" id="A0AA48HTE5"/>
<evidence type="ECO:0000313" key="9">
    <source>
        <dbReference type="Proteomes" id="UP001333710"/>
    </source>
</evidence>
<dbReference type="GO" id="GO:0000160">
    <property type="term" value="P:phosphorelay signal transduction system"/>
    <property type="evidence" value="ECO:0007669"/>
    <property type="project" value="InterPro"/>
</dbReference>
<evidence type="ECO:0000256" key="5">
    <source>
        <dbReference type="PROSITE-ProRule" id="PRU01091"/>
    </source>
</evidence>
<dbReference type="InterPro" id="IPR016032">
    <property type="entry name" value="Sig_transdc_resp-reg_C-effctor"/>
</dbReference>
<keyword evidence="6" id="KW-1133">Transmembrane helix</keyword>
<dbReference type="PROSITE" id="PS51755">
    <property type="entry name" value="OMPR_PHOB"/>
    <property type="match status" value="1"/>
</dbReference>
<feature type="domain" description="OmpR/PhoB-type" evidence="7">
    <location>
        <begin position="3"/>
        <end position="108"/>
    </location>
</feature>
<dbReference type="Pfam" id="PF00515">
    <property type="entry name" value="TPR_1"/>
    <property type="match status" value="1"/>
</dbReference>
<dbReference type="PROSITE" id="PS50293">
    <property type="entry name" value="TPR_REGION"/>
    <property type="match status" value="1"/>
</dbReference>
<keyword evidence="6" id="KW-0472">Membrane</keyword>
<proteinExistence type="predicted"/>
<dbReference type="InterPro" id="IPR001867">
    <property type="entry name" value="OmpR/PhoB-type_DNA-bd"/>
</dbReference>
<dbReference type="PANTHER" id="PTHR44943">
    <property type="entry name" value="CELLULOSE SYNTHASE OPERON PROTEIN C"/>
    <property type="match status" value="1"/>
</dbReference>
<reference evidence="8" key="1">
    <citation type="submission" date="2023-01" db="EMBL/GenBank/DDBJ databases">
        <title>Complete genome sequence of Planctobacterium marinum strain Dej080120_11.</title>
        <authorList>
            <person name="Ueki S."/>
            <person name="Maruyama F."/>
        </authorList>
    </citation>
    <scope>NUCLEOTIDE SEQUENCE</scope>
    <source>
        <strain evidence="8">Dej080120_11</strain>
    </source>
</reference>
<dbReference type="GO" id="GO:0006355">
    <property type="term" value="P:regulation of DNA-templated transcription"/>
    <property type="evidence" value="ECO:0007669"/>
    <property type="project" value="InterPro"/>
</dbReference>
<dbReference type="Gene3D" id="1.10.10.10">
    <property type="entry name" value="Winged helix-like DNA-binding domain superfamily/Winged helix DNA-binding domain"/>
    <property type="match status" value="1"/>
</dbReference>
<accession>A0AA48HTE5</accession>
<dbReference type="PANTHER" id="PTHR44943:SF8">
    <property type="entry name" value="TPR REPEAT-CONTAINING PROTEIN MJ0263"/>
    <property type="match status" value="1"/>
</dbReference>
<dbReference type="SMART" id="SM00028">
    <property type="entry name" value="TPR"/>
    <property type="match status" value="4"/>
</dbReference>
<dbReference type="KEGG" id="pmaw:MACH26_38880"/>
<keyword evidence="2 4" id="KW-0802">TPR repeat</keyword>
<organism evidence="8 9">
    <name type="scientific">Planctobacterium marinum</name>
    <dbReference type="NCBI Taxonomy" id="1631968"/>
    <lineage>
        <taxon>Bacteria</taxon>
        <taxon>Pseudomonadati</taxon>
        <taxon>Pseudomonadota</taxon>
        <taxon>Gammaproteobacteria</taxon>
        <taxon>Alteromonadales</taxon>
        <taxon>Alteromonadaceae</taxon>
        <taxon>Planctobacterium</taxon>
    </lineage>
</organism>
<keyword evidence="9" id="KW-1185">Reference proteome</keyword>
<feature type="transmembrane region" description="Helical" evidence="6">
    <location>
        <begin position="135"/>
        <end position="160"/>
    </location>
</feature>
<dbReference type="SUPFAM" id="SSF48452">
    <property type="entry name" value="TPR-like"/>
    <property type="match status" value="1"/>
</dbReference>
<feature type="repeat" description="TPR" evidence="4">
    <location>
        <begin position="282"/>
        <end position="315"/>
    </location>
</feature>
<dbReference type="EMBL" id="AP027272">
    <property type="protein sequence ID" value="BDX08367.1"/>
    <property type="molecule type" value="Genomic_DNA"/>
</dbReference>
<dbReference type="InterPro" id="IPR051685">
    <property type="entry name" value="Ycf3/AcsC/BcsC/TPR_MFPF"/>
</dbReference>
<keyword evidence="3 5" id="KW-0238">DNA-binding</keyword>
<evidence type="ECO:0000256" key="1">
    <source>
        <dbReference type="ARBA" id="ARBA00022737"/>
    </source>
</evidence>
<evidence type="ECO:0000256" key="6">
    <source>
        <dbReference type="SAM" id="Phobius"/>
    </source>
</evidence>
<evidence type="ECO:0000256" key="2">
    <source>
        <dbReference type="ARBA" id="ARBA00022803"/>
    </source>
</evidence>
<dbReference type="Pfam" id="PF00486">
    <property type="entry name" value="Trans_reg_C"/>
    <property type="match status" value="1"/>
</dbReference>
<dbReference type="PROSITE" id="PS50005">
    <property type="entry name" value="TPR"/>
    <property type="match status" value="1"/>
</dbReference>
<dbReference type="GO" id="GO:0003677">
    <property type="term" value="F:DNA binding"/>
    <property type="evidence" value="ECO:0007669"/>
    <property type="project" value="UniProtKB-UniRule"/>
</dbReference>
<evidence type="ECO:0000256" key="4">
    <source>
        <dbReference type="PROSITE-ProRule" id="PRU00339"/>
    </source>
</evidence>
<protein>
    <recommendedName>
        <fullName evidence="7">OmpR/PhoB-type domain-containing protein</fullName>
    </recommendedName>
</protein>
<dbReference type="Gene3D" id="1.25.40.10">
    <property type="entry name" value="Tetratricopeptide repeat domain"/>
    <property type="match status" value="1"/>
</dbReference>
<name>A0AA48HTE5_9ALTE</name>
<dbReference type="SMART" id="SM00862">
    <property type="entry name" value="Trans_reg_C"/>
    <property type="match status" value="1"/>
</dbReference>
<dbReference type="SUPFAM" id="SSF46894">
    <property type="entry name" value="C-terminal effector domain of the bipartite response regulators"/>
    <property type="match status" value="1"/>
</dbReference>
<dbReference type="Pfam" id="PF13181">
    <property type="entry name" value="TPR_8"/>
    <property type="match status" value="1"/>
</dbReference>
<dbReference type="Proteomes" id="UP001333710">
    <property type="component" value="Chromosome"/>
</dbReference>
<dbReference type="CDD" id="cd00383">
    <property type="entry name" value="trans_reg_C"/>
    <property type="match status" value="1"/>
</dbReference>
<sequence length="433" mass="49211">MTANSLQLNQWHIQLDSGELTLIGNELYEQENSDRLEPKALQLLIVLARQPNKVMSKDELFALLWPGQVVTDDALTRCVSKLRKALRDDPKSAEIIETIPRRGYRLIAENVIWLPNNEGTEQLAPLRKRVSRAELMWTMFAFNRLIFGCVVFLLIFFWFYHSDTQFLKKQPETSYSDVQPLLRQADDYYSQIRRQDNEMAIELYQQIMTLRPDIGAGQAGLANALVQQVLRWPNPANEVAINTQNLQQALQAGLTESEQAQQKLHRALALAQNAVTQTPDSARAYKALGFVYSALQEFDLALQSYERAIELDENAWDALINYGDVLEIKGNLSGAMGYYTRAFEAMQKVRVAQSARVNPWLADFGAHIASKYSSMGRLQEAEIWYRKVLNFAPFNSNATKGLVEILKSAGDDIAAQRLCLEYLQRIGNDICII</sequence>
<dbReference type="InterPro" id="IPR019734">
    <property type="entry name" value="TPR_rpt"/>
</dbReference>
<evidence type="ECO:0000313" key="8">
    <source>
        <dbReference type="EMBL" id="BDX08367.1"/>
    </source>
</evidence>
<evidence type="ECO:0000256" key="3">
    <source>
        <dbReference type="ARBA" id="ARBA00023125"/>
    </source>
</evidence>
<dbReference type="InterPro" id="IPR036388">
    <property type="entry name" value="WH-like_DNA-bd_sf"/>
</dbReference>
<keyword evidence="6" id="KW-0812">Transmembrane</keyword>
<keyword evidence="1" id="KW-0677">Repeat</keyword>
<dbReference type="RefSeq" id="WP_338294438.1">
    <property type="nucleotide sequence ID" value="NZ_AP027272.1"/>
</dbReference>
<gene>
    <name evidence="8" type="ORF">MACH26_38880</name>
</gene>
<feature type="DNA-binding region" description="OmpR/PhoB-type" evidence="5">
    <location>
        <begin position="3"/>
        <end position="108"/>
    </location>
</feature>
<evidence type="ECO:0000259" key="7">
    <source>
        <dbReference type="PROSITE" id="PS51755"/>
    </source>
</evidence>